<reference evidence="8" key="1">
    <citation type="submission" date="2007-04" db="EMBL/GenBank/DDBJ databases">
        <title>Annotation of Pediculus humanus corporis strain USDA.</title>
        <authorList>
            <person name="Kirkness E."/>
            <person name="Hannick L."/>
            <person name="Hass B."/>
            <person name="Bruggner R."/>
            <person name="Lawson D."/>
            <person name="Bidwell S."/>
            <person name="Joardar V."/>
            <person name="Caler E."/>
            <person name="Walenz B."/>
            <person name="Inman J."/>
            <person name="Schobel S."/>
            <person name="Galinsky K."/>
            <person name="Amedeo P."/>
            <person name="Strausberg R."/>
        </authorList>
    </citation>
    <scope>NUCLEOTIDE SEQUENCE</scope>
    <source>
        <strain evidence="8">USDA</strain>
    </source>
</reference>
<keyword evidence="6" id="KW-0812">Transmembrane</keyword>
<dbReference type="InterPro" id="IPR001223">
    <property type="entry name" value="Glyco_hydro18_cat"/>
</dbReference>
<dbReference type="InterPro" id="IPR001579">
    <property type="entry name" value="Glyco_hydro_18_chit_AS"/>
</dbReference>
<dbReference type="FunFam" id="3.10.50.10:FF:000001">
    <property type="entry name" value="Chitinase 3-like 1"/>
    <property type="match status" value="1"/>
</dbReference>
<dbReference type="InterPro" id="IPR050314">
    <property type="entry name" value="Glycosyl_Hydrlase_18"/>
</dbReference>
<evidence type="ECO:0000313" key="10">
    <source>
        <dbReference type="Proteomes" id="UP000009046"/>
    </source>
</evidence>
<gene>
    <name evidence="9" type="primary">8232401</name>
    <name evidence="8" type="ORF">Phum_PHUM035560</name>
</gene>
<keyword evidence="1 4" id="KW-0378">Hydrolase</keyword>
<feature type="domain" description="GH18" evidence="7">
    <location>
        <begin position="13"/>
        <end position="390"/>
    </location>
</feature>
<dbReference type="GO" id="GO:0008061">
    <property type="term" value="F:chitin binding"/>
    <property type="evidence" value="ECO:0007669"/>
    <property type="project" value="InterPro"/>
</dbReference>
<keyword evidence="3 4" id="KW-0326">Glycosidase</keyword>
<evidence type="ECO:0000256" key="2">
    <source>
        <dbReference type="ARBA" id="ARBA00023157"/>
    </source>
</evidence>
<dbReference type="Pfam" id="PF00704">
    <property type="entry name" value="Glyco_hydro_18"/>
    <property type="match status" value="1"/>
</dbReference>
<dbReference type="EMBL" id="DS235005">
    <property type="protein sequence ID" value="EEB10351.1"/>
    <property type="molecule type" value="Genomic_DNA"/>
</dbReference>
<name>E0VAE5_PEDHC</name>
<organism>
    <name type="scientific">Pediculus humanus subsp. corporis</name>
    <name type="common">Body louse</name>
    <dbReference type="NCBI Taxonomy" id="121224"/>
    <lineage>
        <taxon>Eukaryota</taxon>
        <taxon>Metazoa</taxon>
        <taxon>Ecdysozoa</taxon>
        <taxon>Arthropoda</taxon>
        <taxon>Hexapoda</taxon>
        <taxon>Insecta</taxon>
        <taxon>Pterygota</taxon>
        <taxon>Neoptera</taxon>
        <taxon>Paraneoptera</taxon>
        <taxon>Psocodea</taxon>
        <taxon>Troctomorpha</taxon>
        <taxon>Phthiraptera</taxon>
        <taxon>Anoplura</taxon>
        <taxon>Pediculidae</taxon>
        <taxon>Pediculus</taxon>
    </lineage>
</organism>
<proteinExistence type="inferred from homology"/>
<comment type="similarity">
    <text evidence="5">Belongs to the glycosyl hydrolase 18 family.</text>
</comment>
<dbReference type="Gene3D" id="3.20.20.80">
    <property type="entry name" value="Glycosidases"/>
    <property type="match status" value="1"/>
</dbReference>
<dbReference type="SUPFAM" id="SSF54556">
    <property type="entry name" value="Chitinase insertion domain"/>
    <property type="match status" value="1"/>
</dbReference>
<dbReference type="CDD" id="cd02872">
    <property type="entry name" value="GH18_chitolectin_chitotriosidase"/>
    <property type="match status" value="1"/>
</dbReference>
<dbReference type="eggNOG" id="KOG2806">
    <property type="taxonomic scope" value="Eukaryota"/>
</dbReference>
<dbReference type="EnsemblMetazoa" id="PHUM035560-RA">
    <property type="protein sequence ID" value="PHUM035560-PA"/>
    <property type="gene ID" value="PHUM035560"/>
</dbReference>
<dbReference type="GO" id="GO:0006032">
    <property type="term" value="P:chitin catabolic process"/>
    <property type="evidence" value="ECO:0007669"/>
    <property type="project" value="UniProtKB-ARBA"/>
</dbReference>
<dbReference type="InterPro" id="IPR011583">
    <property type="entry name" value="Chitinase_II/V-like_cat"/>
</dbReference>
<dbReference type="OMA" id="QTQNHIN"/>
<dbReference type="PROSITE" id="PS01095">
    <property type="entry name" value="GH18_1"/>
    <property type="match status" value="1"/>
</dbReference>
<dbReference type="GO" id="GO:0004568">
    <property type="term" value="F:chitinase activity"/>
    <property type="evidence" value="ECO:0007669"/>
    <property type="project" value="UniProtKB-ARBA"/>
</dbReference>
<dbReference type="InParanoid" id="E0VAE5"/>
<dbReference type="SMART" id="SM00636">
    <property type="entry name" value="Glyco_18"/>
    <property type="match status" value="1"/>
</dbReference>
<evidence type="ECO:0000256" key="3">
    <source>
        <dbReference type="ARBA" id="ARBA00023295"/>
    </source>
</evidence>
<keyword evidence="6" id="KW-1133">Transmembrane helix</keyword>
<evidence type="ECO:0000256" key="5">
    <source>
        <dbReference type="RuleBase" id="RU004453"/>
    </source>
</evidence>
<dbReference type="FunFam" id="3.20.20.80:FF:000097">
    <property type="entry name" value="Probable chitinase 2"/>
    <property type="match status" value="1"/>
</dbReference>
<dbReference type="CTD" id="8232401"/>
<dbReference type="AlphaFoldDB" id="E0VAE5"/>
<feature type="transmembrane region" description="Helical" evidence="6">
    <location>
        <begin position="424"/>
        <end position="445"/>
    </location>
</feature>
<evidence type="ECO:0000313" key="9">
    <source>
        <dbReference type="EnsemblMetazoa" id="PHUM035560-PA"/>
    </source>
</evidence>
<dbReference type="OrthoDB" id="73875at2759"/>
<reference evidence="9" key="3">
    <citation type="submission" date="2020-05" db="UniProtKB">
        <authorList>
            <consortium name="EnsemblMetazoa"/>
        </authorList>
    </citation>
    <scope>IDENTIFICATION</scope>
    <source>
        <strain evidence="9">USDA</strain>
    </source>
</reference>
<dbReference type="GO" id="GO:0005576">
    <property type="term" value="C:extracellular region"/>
    <property type="evidence" value="ECO:0007669"/>
    <property type="project" value="TreeGrafter"/>
</dbReference>
<dbReference type="EMBL" id="AAZO01000425">
    <property type="status" value="NOT_ANNOTATED_CDS"/>
    <property type="molecule type" value="Genomic_DNA"/>
</dbReference>
<keyword evidence="10" id="KW-1185">Reference proteome</keyword>
<dbReference type="VEuPathDB" id="VectorBase:PHUM035560"/>
<dbReference type="GO" id="GO:0005975">
    <property type="term" value="P:carbohydrate metabolic process"/>
    <property type="evidence" value="ECO:0007669"/>
    <property type="project" value="InterPro"/>
</dbReference>
<dbReference type="PANTHER" id="PTHR11177:SF403">
    <property type="entry name" value="CHITINASE 2-RELATED"/>
    <property type="match status" value="1"/>
</dbReference>
<dbReference type="GeneID" id="8232401"/>
<dbReference type="Gene3D" id="3.10.50.10">
    <property type="match status" value="1"/>
</dbReference>
<keyword evidence="2" id="KW-1015">Disulfide bond</keyword>
<evidence type="ECO:0000256" key="4">
    <source>
        <dbReference type="RuleBase" id="RU000489"/>
    </source>
</evidence>
<dbReference type="SUPFAM" id="SSF51445">
    <property type="entry name" value="(Trans)glycosidases"/>
    <property type="match status" value="1"/>
</dbReference>
<dbReference type="FunCoup" id="E0VAE5">
    <property type="interactions" value="51"/>
</dbReference>
<dbReference type="InterPro" id="IPR017853">
    <property type="entry name" value="GH"/>
</dbReference>
<protein>
    <recommendedName>
        <fullName evidence="7">GH18 domain-containing protein</fullName>
    </recommendedName>
</protein>
<sequence length="446" mass="50108">MKKKTRLKPIHDKHVVCYIGTWSVYRPGKGSFKIENIDGNLCTHIVYAFVGLNATTNTLRSIDPYYDLEENYGKGSFKKMTQLKLKYPNLKVTLAVGGWNEGSANYSNMALVPENRRKFINSVMEYVTKYNFDGFDLDWEFPAARGGRPEDKQNFALLVKELKQELGKKNLILTAALGAAINTINTAYDVPEISKHLDLLHFMCYDYHGPWDKTVGANAPLTSKDSLDLESSITHLLQLGAPPHKLVVGIPAYGHTFLTKNVTNPKMGTPITGPGPEGVFTKQQGFQGYNEICTELLKDDEKWSKHWDDESSTPYAVNGNHVIAFDDEKSIGEKVNLGLKYKVGGFMIWSIDTDDFHGDCDKERLKVKESAQDKYTFPLLRAVHTAIQQYKLQDDDNNDIPEVGTNDIDDPKENNVVPSFQSSITANFVVIFTSGAFLLILNYIVK</sequence>
<evidence type="ECO:0000256" key="6">
    <source>
        <dbReference type="SAM" id="Phobius"/>
    </source>
</evidence>
<dbReference type="HOGENOM" id="CLU_002833_3_0_1"/>
<dbReference type="KEGG" id="phu:Phum_PHUM035560"/>
<dbReference type="RefSeq" id="XP_002423089.1">
    <property type="nucleotide sequence ID" value="XM_002423044.1"/>
</dbReference>
<dbReference type="Proteomes" id="UP000009046">
    <property type="component" value="Unassembled WGS sequence"/>
</dbReference>
<dbReference type="PANTHER" id="PTHR11177">
    <property type="entry name" value="CHITINASE"/>
    <property type="match status" value="1"/>
</dbReference>
<dbReference type="InterPro" id="IPR029070">
    <property type="entry name" value="Chitinase_insertion_sf"/>
</dbReference>
<evidence type="ECO:0000259" key="7">
    <source>
        <dbReference type="PROSITE" id="PS51910"/>
    </source>
</evidence>
<reference evidence="8" key="2">
    <citation type="submission" date="2007-04" db="EMBL/GenBank/DDBJ databases">
        <title>The genome of the human body louse.</title>
        <authorList>
            <consortium name="The Human Body Louse Genome Consortium"/>
            <person name="Kirkness E."/>
            <person name="Walenz B."/>
            <person name="Hass B."/>
            <person name="Bruggner R."/>
            <person name="Strausberg R."/>
        </authorList>
    </citation>
    <scope>NUCLEOTIDE SEQUENCE</scope>
    <source>
        <strain evidence="8">USDA</strain>
    </source>
</reference>
<dbReference type="PROSITE" id="PS51910">
    <property type="entry name" value="GH18_2"/>
    <property type="match status" value="1"/>
</dbReference>
<dbReference type="EMBL" id="AAZO01000424">
    <property type="status" value="NOT_ANNOTATED_CDS"/>
    <property type="molecule type" value="Genomic_DNA"/>
</dbReference>
<keyword evidence="6" id="KW-0472">Membrane</keyword>
<dbReference type="STRING" id="121224.E0VAE5"/>
<accession>E0VAE5</accession>
<evidence type="ECO:0000256" key="1">
    <source>
        <dbReference type="ARBA" id="ARBA00022801"/>
    </source>
</evidence>
<evidence type="ECO:0000313" key="8">
    <source>
        <dbReference type="EMBL" id="EEB10351.1"/>
    </source>
</evidence>